<comment type="caution">
    <text evidence="1">The sequence shown here is derived from an EMBL/GenBank/DDBJ whole genome shotgun (WGS) entry which is preliminary data.</text>
</comment>
<evidence type="ECO:0000313" key="1">
    <source>
        <dbReference type="EMBL" id="GAA1658994.1"/>
    </source>
</evidence>
<keyword evidence="2" id="KW-1185">Reference proteome</keyword>
<dbReference type="Proteomes" id="UP001500618">
    <property type="component" value="Unassembled WGS sequence"/>
</dbReference>
<protein>
    <submittedName>
        <fullName evidence="1">Uncharacterized protein</fullName>
    </submittedName>
</protein>
<name>A0ABN2FT98_9ACTN</name>
<proteinExistence type="predicted"/>
<organism evidence="1 2">
    <name type="scientific">Fodinicola feengrottensis</name>
    <dbReference type="NCBI Taxonomy" id="435914"/>
    <lineage>
        <taxon>Bacteria</taxon>
        <taxon>Bacillati</taxon>
        <taxon>Actinomycetota</taxon>
        <taxon>Actinomycetes</taxon>
        <taxon>Mycobacteriales</taxon>
        <taxon>Fodinicola</taxon>
    </lineage>
</organism>
<reference evidence="1 2" key="1">
    <citation type="journal article" date="2019" name="Int. J. Syst. Evol. Microbiol.">
        <title>The Global Catalogue of Microorganisms (GCM) 10K type strain sequencing project: providing services to taxonomists for standard genome sequencing and annotation.</title>
        <authorList>
            <consortium name="The Broad Institute Genomics Platform"/>
            <consortium name="The Broad Institute Genome Sequencing Center for Infectious Disease"/>
            <person name="Wu L."/>
            <person name="Ma J."/>
        </authorList>
    </citation>
    <scope>NUCLEOTIDE SEQUENCE [LARGE SCALE GENOMIC DNA]</scope>
    <source>
        <strain evidence="1 2">JCM 14718</strain>
    </source>
</reference>
<dbReference type="EMBL" id="BAAANY010000002">
    <property type="protein sequence ID" value="GAA1658994.1"/>
    <property type="molecule type" value="Genomic_DNA"/>
</dbReference>
<accession>A0ABN2FT98</accession>
<gene>
    <name evidence="1" type="ORF">GCM10009765_05400</name>
</gene>
<evidence type="ECO:0000313" key="2">
    <source>
        <dbReference type="Proteomes" id="UP001500618"/>
    </source>
</evidence>
<sequence>MSARSDTSICHFPLPANVRDAMEHRSTHATWNPAGRDTPWASAGTVVQTVVGTLAAGALIGSVRTS</sequence>